<name>A0ABQ0AJP0_9RHOB</name>
<keyword evidence="3" id="KW-1185">Reference proteome</keyword>
<evidence type="ECO:0000256" key="1">
    <source>
        <dbReference type="SAM" id="Phobius"/>
    </source>
</evidence>
<proteinExistence type="predicted"/>
<comment type="caution">
    <text evidence="2">The sequence shown here is derived from an EMBL/GenBank/DDBJ whole genome shotgun (WGS) entry which is preliminary data.</text>
</comment>
<gene>
    <name evidence="2" type="ORF">NBRC116598_14970</name>
</gene>
<accession>A0ABQ0AJP0</accession>
<evidence type="ECO:0000313" key="2">
    <source>
        <dbReference type="EMBL" id="GAA6196053.1"/>
    </source>
</evidence>
<organism evidence="2 3">
    <name type="scientific">Pseudophaeobacter arcticus</name>
    <dbReference type="NCBI Taxonomy" id="385492"/>
    <lineage>
        <taxon>Bacteria</taxon>
        <taxon>Pseudomonadati</taxon>
        <taxon>Pseudomonadota</taxon>
        <taxon>Alphaproteobacteria</taxon>
        <taxon>Rhodobacterales</taxon>
        <taxon>Paracoccaceae</taxon>
        <taxon>Pseudophaeobacter</taxon>
    </lineage>
</organism>
<feature type="transmembrane region" description="Helical" evidence="1">
    <location>
        <begin position="51"/>
        <end position="72"/>
    </location>
</feature>
<dbReference type="RefSeq" id="WP_348153075.1">
    <property type="nucleotide sequence ID" value="NZ_BAABWU010000004.1"/>
</dbReference>
<reference evidence="2 3" key="1">
    <citation type="submission" date="2024-04" db="EMBL/GenBank/DDBJ databases">
        <title>Draft genome sequence of Pseudophaeobacter arcticus NBRC 116598.</title>
        <authorList>
            <person name="Miyakawa T."/>
            <person name="Kusuya Y."/>
            <person name="Miura T."/>
        </authorList>
    </citation>
    <scope>NUCLEOTIDE SEQUENCE [LARGE SCALE GENOMIC DNA]</scope>
    <source>
        <strain evidence="2 3">SU-CL00105</strain>
    </source>
</reference>
<keyword evidence="1" id="KW-1133">Transmembrane helix</keyword>
<dbReference type="EMBL" id="BAABWU010000004">
    <property type="protein sequence ID" value="GAA6196053.1"/>
    <property type="molecule type" value="Genomic_DNA"/>
</dbReference>
<sequence>MSVQHQEFRGRVARLQSKHAGFSQGATARVKSDGLIVIEPRKIRSNTSGKVLILIVAAFLLFKAFLMAALGFDTYDERVAKLTEGSAIEQLGAVIMQSDPVSVWAAQQAGPILR</sequence>
<keyword evidence="1" id="KW-0812">Transmembrane</keyword>
<protein>
    <submittedName>
        <fullName evidence="2">Uncharacterized protein</fullName>
    </submittedName>
</protein>
<evidence type="ECO:0000313" key="3">
    <source>
        <dbReference type="Proteomes" id="UP001441944"/>
    </source>
</evidence>
<keyword evidence="1" id="KW-0472">Membrane</keyword>
<dbReference type="Proteomes" id="UP001441944">
    <property type="component" value="Unassembled WGS sequence"/>
</dbReference>